<name>A0ACD3BBJ5_9AGAR</name>
<dbReference type="Proteomes" id="UP000308600">
    <property type="component" value="Unassembled WGS sequence"/>
</dbReference>
<organism evidence="1 2">
    <name type="scientific">Pluteus cervinus</name>
    <dbReference type="NCBI Taxonomy" id="181527"/>
    <lineage>
        <taxon>Eukaryota</taxon>
        <taxon>Fungi</taxon>
        <taxon>Dikarya</taxon>
        <taxon>Basidiomycota</taxon>
        <taxon>Agaricomycotina</taxon>
        <taxon>Agaricomycetes</taxon>
        <taxon>Agaricomycetidae</taxon>
        <taxon>Agaricales</taxon>
        <taxon>Pluteineae</taxon>
        <taxon>Pluteaceae</taxon>
        <taxon>Pluteus</taxon>
    </lineage>
</organism>
<evidence type="ECO:0000313" key="2">
    <source>
        <dbReference type="Proteomes" id="UP000308600"/>
    </source>
</evidence>
<evidence type="ECO:0000313" key="1">
    <source>
        <dbReference type="EMBL" id="TFK75311.1"/>
    </source>
</evidence>
<sequence>MAASRDQLWAGGHDESVEVNQRALIDKVLARYSGEFTVFRELLQNSDDAQSKAVEIHFETQDYVDRRHGKHVQDVPEGSAVDLPDLKTTPVCQWTFKNNGILFRDEDWNRLKKIAEGNPDEEKIGAFGVGFYSLFSVTEEPFVKSGNNWMGFYWKDKKDQLFARRGTLPDDSTANGWTSFEMGLREPTPIPIPFDFTRFLASSITFMTHLSEISVYFNDKRLARLTKASGRPKELTIPRGLKSSSPRGVMTVRRISSTSLHIKAEIMRWVYKSGSEKPQLVAKTKPVKEGSFLFSLFTSFAGSSTPQRAPTPLPPQEPDVNLLTYADTSVALSVFSADIESRLEKKIAAELYRSTKKNPPTKLKYELIYTAKDEYDASVKEDESQPHSTGSVFQGLRADLEGVGSAKVFIGHSTAQTTGLGGHMATRFIPTVERESIDLMDRNVAIWNRELLYAGGFLARCAYELELSNIAEMWKGADVSGPSADKGNEEVKSWFQRRALHALKFFTFHPSTPSPEVSRLMGEAFFASGGRAFPLLSTAGVKDVSEVRMPDKTFATFLKHLPVLPEDVLSGAEPMITALRGSGQLRAITFDDVLNELQKQALTEEEIIACLRWWTDLSQQADPSQLLPIRSKLLAAAVMAIKDPQTHMESIIPLHTIRTFINVKRGYPDVVLNGPLPPTLLPVQISRNFTLESLSTAFPWSEFSLVDWITHLSGPLVLGKDTQHDITVSPVWSEKTLNVLSRFWPSLPTNSKTKIVAMLKDKKCIPTSDGMKIPEDSYFSNANIFHDLPVVTFPSGEAIKGNIEKLLEALDVRRHVDLQVVFNRMVKTNAWTIPDLAKYLASVRSDLSADEMTKLKMTAAFSTEIPEGVHDDKKPTRYRARQLYEPLEIHRQLGLPLIDWGKQVKWKSNSTEAKFLFELGLQRYPPLDVLIDLCAHEDTQIRETALKYFLDHAHTKYGDYEPAAYAAKYFIPIKTNGKPTFGTPLTVFANPEWAELGYQVVNPSLSPDAITKLKLQQHPPASILVLKLSESQPMDEKQAATWFGILAGRISGFSANQLIQMGQLRIVPVHDGAERRWLPPKQCYFGSGAKDKFHSKLFVFVDFGGPANSFLSACGTKREPSVDEVAQILMNDPIKFYKLAEGPDNYLNELRNLAVNRRLLSSTTFQLMKRTPILLGTCRKPLKTQEKKKKIEEYDEEDWDLQYDLRRPDLIVIADDTHAHRAFGDAIFTAPQEDILEGFYAELGSRRLSSLVREDYYTTAEIKGAKIASEIRHLILERLPLFLYEHTYTKTRLSLNWLSHESNFIVKTFGKLSVTKSLHHDGKTYSRTDDTSAVAKRVGNGPLQLWLAGNAQVDMVATSLNRFLFDAPKAHDALLFMTILSTDLRSLKRRGYNVDRILRQQQAERLAAEEAARAKFHNTTLVSDKSDAQSVVSTATAVSDRDRPSKPSLDGPTNTPPQVPDKALVPIANAGPPSSVRRSFQNLKHRFAPAPTNPGPSPLRGADAPPPKVHTSSQQGVTPLSNISANIDLAIQACQHESQGVLKNREEMIRVKESLDEGYCDVVGRAGNLITIGEMGSFKVYVSEEVPQRGDLMQTKRDALARFIHIAKGLSRVYNLSEANLHIFYDLTGPLIAFNRNGSLFMNLRFYEAWHDADVSRGDLKTATVSWYFTLAHEIAHNLVLAHNSEHEFWFSHISQKYIEGLVELVASA</sequence>
<keyword evidence="2" id="KW-1185">Reference proteome</keyword>
<accession>A0ACD3BBJ5</accession>
<reference evidence="1 2" key="1">
    <citation type="journal article" date="2019" name="Nat. Ecol. Evol.">
        <title>Megaphylogeny resolves global patterns of mushroom evolution.</title>
        <authorList>
            <person name="Varga T."/>
            <person name="Krizsan K."/>
            <person name="Foldi C."/>
            <person name="Dima B."/>
            <person name="Sanchez-Garcia M."/>
            <person name="Sanchez-Ramirez S."/>
            <person name="Szollosi G.J."/>
            <person name="Szarkandi J.G."/>
            <person name="Papp V."/>
            <person name="Albert L."/>
            <person name="Andreopoulos W."/>
            <person name="Angelini C."/>
            <person name="Antonin V."/>
            <person name="Barry K.W."/>
            <person name="Bougher N.L."/>
            <person name="Buchanan P."/>
            <person name="Buyck B."/>
            <person name="Bense V."/>
            <person name="Catcheside P."/>
            <person name="Chovatia M."/>
            <person name="Cooper J."/>
            <person name="Damon W."/>
            <person name="Desjardin D."/>
            <person name="Finy P."/>
            <person name="Geml J."/>
            <person name="Haridas S."/>
            <person name="Hughes K."/>
            <person name="Justo A."/>
            <person name="Karasinski D."/>
            <person name="Kautmanova I."/>
            <person name="Kiss B."/>
            <person name="Kocsube S."/>
            <person name="Kotiranta H."/>
            <person name="LaButti K.M."/>
            <person name="Lechner B.E."/>
            <person name="Liimatainen K."/>
            <person name="Lipzen A."/>
            <person name="Lukacs Z."/>
            <person name="Mihaltcheva S."/>
            <person name="Morgado L.N."/>
            <person name="Niskanen T."/>
            <person name="Noordeloos M.E."/>
            <person name="Ohm R.A."/>
            <person name="Ortiz-Santana B."/>
            <person name="Ovrebo C."/>
            <person name="Racz N."/>
            <person name="Riley R."/>
            <person name="Savchenko A."/>
            <person name="Shiryaev A."/>
            <person name="Soop K."/>
            <person name="Spirin V."/>
            <person name="Szebenyi C."/>
            <person name="Tomsovsky M."/>
            <person name="Tulloss R.E."/>
            <person name="Uehling J."/>
            <person name="Grigoriev I.V."/>
            <person name="Vagvolgyi C."/>
            <person name="Papp T."/>
            <person name="Martin F.M."/>
            <person name="Miettinen O."/>
            <person name="Hibbett D.S."/>
            <person name="Nagy L.G."/>
        </authorList>
    </citation>
    <scope>NUCLEOTIDE SEQUENCE [LARGE SCALE GENOMIC DNA]</scope>
    <source>
        <strain evidence="1 2">NL-1719</strain>
    </source>
</reference>
<protein>
    <submittedName>
        <fullName evidence="1">Uncharacterized protein</fullName>
    </submittedName>
</protein>
<dbReference type="EMBL" id="ML208263">
    <property type="protein sequence ID" value="TFK75311.1"/>
    <property type="molecule type" value="Genomic_DNA"/>
</dbReference>
<proteinExistence type="predicted"/>
<gene>
    <name evidence="1" type="ORF">BDN72DRAFT_892280</name>
</gene>